<dbReference type="PANTHER" id="PTHR10071">
    <property type="entry name" value="TRANSCRIPTION FACTOR GATA FAMILY MEMBER"/>
    <property type="match status" value="1"/>
</dbReference>
<dbReference type="GO" id="GO:0000981">
    <property type="term" value="F:DNA-binding transcription factor activity, RNA polymerase II-specific"/>
    <property type="evidence" value="ECO:0007669"/>
    <property type="project" value="TreeGrafter"/>
</dbReference>
<evidence type="ECO:0000256" key="2">
    <source>
        <dbReference type="ARBA" id="ARBA00022723"/>
    </source>
</evidence>
<keyword evidence="3 8" id="KW-0863">Zinc-finger</keyword>
<dbReference type="SUPFAM" id="SSF57716">
    <property type="entry name" value="Glucocorticoid receptor-like (DNA-binding domain)"/>
    <property type="match status" value="1"/>
</dbReference>
<dbReference type="CDD" id="cd00202">
    <property type="entry name" value="ZnF_GATA"/>
    <property type="match status" value="1"/>
</dbReference>
<dbReference type="GO" id="GO:0000978">
    <property type="term" value="F:RNA polymerase II cis-regulatory region sequence-specific DNA binding"/>
    <property type="evidence" value="ECO:0007669"/>
    <property type="project" value="TreeGrafter"/>
</dbReference>
<feature type="compositionally biased region" description="Low complexity" evidence="9">
    <location>
        <begin position="895"/>
        <end position="906"/>
    </location>
</feature>
<evidence type="ECO:0000256" key="6">
    <source>
        <dbReference type="ARBA" id="ARBA00023163"/>
    </source>
</evidence>
<dbReference type="PRINTS" id="PR00619">
    <property type="entry name" value="GATAZNFINGER"/>
</dbReference>
<dbReference type="PROSITE" id="PS50114">
    <property type="entry name" value="GATA_ZN_FINGER_2"/>
    <property type="match status" value="1"/>
</dbReference>
<feature type="region of interest" description="Disordered" evidence="9">
    <location>
        <begin position="442"/>
        <end position="468"/>
    </location>
</feature>
<sequence length="929" mass="98576">MFASPPGGSPTPRDVDDDNPETLARNDPLATQVWRMYAKQRDQLPNAARMENLTWRLMSLTLRRQRDQKAGSSSEPTSMRNSAPPAGPLTTPATPTATTPTATSLSAPGMASMPPASAPVVRKRDPSPAETRRGRNQTVRPLEGGTIPLRDAFAGQQRRPALGPRSRSRSLSMMDVERGTFGRSHSRNRSMYDHAFGHAAPTSVDPIYEGNSPLQMSGHAAPAMDTVASLTGEPDPLDQALALAHAGTHGDLGAMGAQDAHLFDPLYAPLGPGTASDAAPAGSQAAAGSFATSSPQASGAGGHASAGATAPALVSAPVSGTRSGSADRLRTSFEKAAFNNLFDNPDPHVWTAASPLEEHAHYVMSMSARRGQLPGDRDDQFLAQTTHLDSVPGIDDYVGHKANQHPEYGFLPRLVRKTSFDHKVRERSESRGPRHRTLRYEAQEAERSNTRKRPFRDASPMPFGLRAPTTADQRMASGLSREMPSLFGTDMMQYMPSIMFDFTVPNPAHDLGAHGTHGTDNVDIMAHASSMPASMILPDTKDKDTAQAANAAAAAAAAAAVSANVSTSPSALYHGDVSDLHDANKASSMPYPMMYFHTDTHDPMANRNMSPSFMHIDPSQLLTQTPMHGQPGTQHPSAVQSPPAPAHQTPLSTHATPQHAANLGLFSTDTSFDATVNTPYHFSESPHVPPGALELNSAYSPTSAQAMAMHPGQEPFYTSVFQPVDMSRNKTWAPGSMSTGSPLGDGDGMPSSGLVNSTHSDPIEPASAYTQSPSPQKSGDAPAQPETTPKPPSAPAGGADGNPTVCSNCQTTKTPLWRRDNEGNALCNACGLFQRLHGVMRPLSLKTDVIKKRNRSGTTSTRDSARSRAGQRRSSASSAPRSQLRAMTAAKTDNASAPASAVPSSSNTPMRSPVRTDTNHSVSLDYQGW</sequence>
<dbReference type="InterPro" id="IPR013088">
    <property type="entry name" value="Znf_NHR/GATA"/>
</dbReference>
<keyword evidence="12" id="KW-1185">Reference proteome</keyword>
<dbReference type="GO" id="GO:0045944">
    <property type="term" value="P:positive regulation of transcription by RNA polymerase II"/>
    <property type="evidence" value="ECO:0007669"/>
    <property type="project" value="TreeGrafter"/>
</dbReference>
<dbReference type="InterPro" id="IPR039355">
    <property type="entry name" value="Transcription_factor_GATA"/>
</dbReference>
<evidence type="ECO:0000256" key="4">
    <source>
        <dbReference type="ARBA" id="ARBA00022833"/>
    </source>
</evidence>
<dbReference type="FunFam" id="3.30.50.10:FF:000007">
    <property type="entry name" value="Nitrogen regulatory AreA, N-terminal"/>
    <property type="match status" value="1"/>
</dbReference>
<keyword evidence="6" id="KW-0804">Transcription</keyword>
<dbReference type="InterPro" id="IPR000679">
    <property type="entry name" value="Znf_GATA"/>
</dbReference>
<feature type="compositionally biased region" description="Polar residues" evidence="9">
    <location>
        <begin position="907"/>
        <end position="929"/>
    </location>
</feature>
<feature type="region of interest" description="Disordered" evidence="9">
    <location>
        <begin position="731"/>
        <end position="804"/>
    </location>
</feature>
<evidence type="ECO:0000313" key="12">
    <source>
        <dbReference type="Proteomes" id="UP001216638"/>
    </source>
</evidence>
<dbReference type="EMBL" id="CP119955">
    <property type="protein sequence ID" value="WFC96890.1"/>
    <property type="molecule type" value="Genomic_DNA"/>
</dbReference>
<keyword evidence="2" id="KW-0479">Metal-binding</keyword>
<feature type="compositionally biased region" description="Low complexity" evidence="9">
    <location>
        <begin position="286"/>
        <end position="298"/>
    </location>
</feature>
<feature type="compositionally biased region" description="Basic and acidic residues" evidence="9">
    <location>
        <begin position="122"/>
        <end position="133"/>
    </location>
</feature>
<evidence type="ECO:0000256" key="9">
    <source>
        <dbReference type="SAM" id="MobiDB-lite"/>
    </source>
</evidence>
<gene>
    <name evidence="11" type="primary">GAT1</name>
    <name evidence="11" type="ORF">MBRA1_003554</name>
</gene>
<evidence type="ECO:0000313" key="11">
    <source>
        <dbReference type="EMBL" id="WFC96890.1"/>
    </source>
</evidence>
<accession>A0AAF0DV32</accession>
<feature type="region of interest" description="Disordered" evidence="9">
    <location>
        <begin position="622"/>
        <end position="656"/>
    </location>
</feature>
<evidence type="ECO:0000256" key="8">
    <source>
        <dbReference type="PROSITE-ProRule" id="PRU00094"/>
    </source>
</evidence>
<protein>
    <submittedName>
        <fullName evidence="11">Sodium- and chloride-dependent GABA transporter 1</fullName>
    </submittedName>
</protein>
<dbReference type="PROSITE" id="PS00344">
    <property type="entry name" value="GATA_ZN_FINGER_1"/>
    <property type="match status" value="1"/>
</dbReference>
<evidence type="ECO:0000256" key="5">
    <source>
        <dbReference type="ARBA" id="ARBA00023015"/>
    </source>
</evidence>
<feature type="region of interest" description="Disordered" evidence="9">
    <location>
        <begin position="64"/>
        <end position="171"/>
    </location>
</feature>
<feature type="region of interest" description="Disordered" evidence="9">
    <location>
        <begin position="848"/>
        <end position="929"/>
    </location>
</feature>
<dbReference type="PANTHER" id="PTHR10071:SF281">
    <property type="entry name" value="BOX A-BINDING FACTOR-RELATED"/>
    <property type="match status" value="1"/>
</dbReference>
<dbReference type="GO" id="GO:0000122">
    <property type="term" value="P:negative regulation of transcription by RNA polymerase II"/>
    <property type="evidence" value="ECO:0007669"/>
    <property type="project" value="TreeGrafter"/>
</dbReference>
<reference evidence="11" key="1">
    <citation type="submission" date="2023-03" db="EMBL/GenBank/DDBJ databases">
        <title>Mating type loci evolution in Malassezia.</title>
        <authorList>
            <person name="Coelho M.A."/>
        </authorList>
    </citation>
    <scope>NUCLEOTIDE SEQUENCE</scope>
    <source>
        <strain evidence="11">CBS 14135</strain>
    </source>
</reference>
<dbReference type="GO" id="GO:0005634">
    <property type="term" value="C:nucleus"/>
    <property type="evidence" value="ECO:0007669"/>
    <property type="project" value="UniProtKB-SubCell"/>
</dbReference>
<dbReference type="Gene3D" id="3.30.50.10">
    <property type="entry name" value="Erythroid Transcription Factor GATA-1, subunit A"/>
    <property type="match status" value="1"/>
</dbReference>
<dbReference type="AlphaFoldDB" id="A0AAF0DV32"/>
<dbReference type="Pfam" id="PF00320">
    <property type="entry name" value="GATA"/>
    <property type="match status" value="1"/>
</dbReference>
<evidence type="ECO:0000256" key="3">
    <source>
        <dbReference type="ARBA" id="ARBA00022771"/>
    </source>
</evidence>
<evidence type="ECO:0000259" key="10">
    <source>
        <dbReference type="PROSITE" id="PS50114"/>
    </source>
</evidence>
<proteinExistence type="predicted"/>
<comment type="subcellular location">
    <subcellularLocation>
        <location evidence="1">Nucleus</location>
    </subcellularLocation>
</comment>
<keyword evidence="5" id="KW-0805">Transcription regulation</keyword>
<feature type="compositionally biased region" description="Polar residues" evidence="9">
    <location>
        <begin position="622"/>
        <end position="640"/>
    </location>
</feature>
<feature type="compositionally biased region" description="Low complexity" evidence="9">
    <location>
        <begin position="88"/>
        <end position="119"/>
    </location>
</feature>
<dbReference type="Pfam" id="PF08550">
    <property type="entry name" value="GATA_AreA"/>
    <property type="match status" value="1"/>
</dbReference>
<keyword evidence="4" id="KW-0862">Zinc</keyword>
<evidence type="ECO:0000256" key="1">
    <source>
        <dbReference type="ARBA" id="ARBA00004123"/>
    </source>
</evidence>
<dbReference type="InterPro" id="IPR013860">
    <property type="entry name" value="AreA_GATA"/>
</dbReference>
<feature type="domain" description="GATA-type" evidence="10">
    <location>
        <begin position="806"/>
        <end position="853"/>
    </location>
</feature>
<keyword evidence="7" id="KW-0539">Nucleus</keyword>
<feature type="region of interest" description="Disordered" evidence="9">
    <location>
        <begin position="1"/>
        <end position="28"/>
    </location>
</feature>
<feature type="compositionally biased region" description="Low complexity" evidence="9">
    <location>
        <begin position="872"/>
        <end position="886"/>
    </location>
</feature>
<organism evidence="11 12">
    <name type="scientific">Malassezia brasiliensis</name>
    <dbReference type="NCBI Taxonomy" id="1821822"/>
    <lineage>
        <taxon>Eukaryota</taxon>
        <taxon>Fungi</taxon>
        <taxon>Dikarya</taxon>
        <taxon>Basidiomycota</taxon>
        <taxon>Ustilaginomycotina</taxon>
        <taxon>Malasseziomycetes</taxon>
        <taxon>Malasseziales</taxon>
        <taxon>Malasseziaceae</taxon>
        <taxon>Malassezia</taxon>
    </lineage>
</organism>
<feature type="region of interest" description="Disordered" evidence="9">
    <location>
        <begin position="286"/>
        <end position="307"/>
    </location>
</feature>
<evidence type="ECO:0000256" key="7">
    <source>
        <dbReference type="ARBA" id="ARBA00023242"/>
    </source>
</evidence>
<feature type="compositionally biased region" description="Polar residues" evidence="9">
    <location>
        <begin position="70"/>
        <end position="81"/>
    </location>
</feature>
<name>A0AAF0DV32_9BASI</name>
<dbReference type="Proteomes" id="UP001216638">
    <property type="component" value="Chromosome 5"/>
</dbReference>
<dbReference type="GO" id="GO:0008270">
    <property type="term" value="F:zinc ion binding"/>
    <property type="evidence" value="ECO:0007669"/>
    <property type="project" value="UniProtKB-KW"/>
</dbReference>
<feature type="compositionally biased region" description="Polar residues" evidence="9">
    <location>
        <begin position="768"/>
        <end position="777"/>
    </location>
</feature>
<dbReference type="SMART" id="SM00401">
    <property type="entry name" value="ZnF_GATA"/>
    <property type="match status" value="1"/>
</dbReference>